<feature type="transmembrane region" description="Helical" evidence="1">
    <location>
        <begin position="23"/>
        <end position="44"/>
    </location>
</feature>
<dbReference type="Proteomes" id="UP000572051">
    <property type="component" value="Unassembled WGS sequence"/>
</dbReference>
<accession>A0A7Z0EUV4</accession>
<reference evidence="2 3" key="1">
    <citation type="submission" date="2020-07" db="EMBL/GenBank/DDBJ databases">
        <title>Sequencing the genomes of 1000 actinobacteria strains.</title>
        <authorList>
            <person name="Klenk H.-P."/>
        </authorList>
    </citation>
    <scope>NUCLEOTIDE SEQUENCE [LARGE SCALE GENOMIC DNA]</scope>
    <source>
        <strain evidence="2 3">DSM 44442</strain>
    </source>
</reference>
<dbReference type="RefSeq" id="WP_179828695.1">
    <property type="nucleotide sequence ID" value="NZ_JACCFS010000001.1"/>
</dbReference>
<keyword evidence="1" id="KW-0812">Transmembrane</keyword>
<evidence type="ECO:0000256" key="1">
    <source>
        <dbReference type="SAM" id="Phobius"/>
    </source>
</evidence>
<organism evidence="2 3">
    <name type="scientific">Nocardiopsis aegyptia</name>
    <dbReference type="NCBI Taxonomy" id="220378"/>
    <lineage>
        <taxon>Bacteria</taxon>
        <taxon>Bacillati</taxon>
        <taxon>Actinomycetota</taxon>
        <taxon>Actinomycetes</taxon>
        <taxon>Streptosporangiales</taxon>
        <taxon>Nocardiopsidaceae</taxon>
        <taxon>Nocardiopsis</taxon>
    </lineage>
</organism>
<dbReference type="EMBL" id="JACCFS010000001">
    <property type="protein sequence ID" value="NYJ37723.1"/>
    <property type="molecule type" value="Genomic_DNA"/>
</dbReference>
<proteinExistence type="predicted"/>
<comment type="caution">
    <text evidence="2">The sequence shown here is derived from an EMBL/GenBank/DDBJ whole genome shotgun (WGS) entry which is preliminary data.</text>
</comment>
<sequence length="52" mass="5202">MPYGSATGSGTTLAATGIATGHLWLIAVGLLVTVAGAVLIRFSFRADLGPTQ</sequence>
<keyword evidence="1" id="KW-0472">Membrane</keyword>
<protein>
    <submittedName>
        <fullName evidence="2">LPXTG-motif cell wall-anchored protein</fullName>
    </submittedName>
</protein>
<name>A0A7Z0EUV4_9ACTN</name>
<dbReference type="NCBIfam" id="TIGR01167">
    <property type="entry name" value="LPXTG_anchor"/>
    <property type="match status" value="1"/>
</dbReference>
<evidence type="ECO:0000313" key="3">
    <source>
        <dbReference type="Proteomes" id="UP000572051"/>
    </source>
</evidence>
<dbReference type="AlphaFoldDB" id="A0A7Z0EUV4"/>
<gene>
    <name evidence="2" type="ORF">HNR10_005604</name>
</gene>
<keyword evidence="3" id="KW-1185">Reference proteome</keyword>
<evidence type="ECO:0000313" key="2">
    <source>
        <dbReference type="EMBL" id="NYJ37723.1"/>
    </source>
</evidence>
<keyword evidence="1" id="KW-1133">Transmembrane helix</keyword>